<organism evidence="1 2">
    <name type="scientific">Dorea longicatena</name>
    <dbReference type="NCBI Taxonomy" id="88431"/>
    <lineage>
        <taxon>Bacteria</taxon>
        <taxon>Bacillati</taxon>
        <taxon>Bacillota</taxon>
        <taxon>Clostridia</taxon>
        <taxon>Lachnospirales</taxon>
        <taxon>Lachnospiraceae</taxon>
        <taxon>Dorea</taxon>
    </lineage>
</organism>
<accession>A0A564SNM2</accession>
<gene>
    <name evidence="1" type="ORF">DLSSTS7063_00726</name>
</gene>
<dbReference type="RefSeq" id="WP_279232695.1">
    <property type="nucleotide sequence ID" value="NZ_CABHNM010000019.1"/>
</dbReference>
<evidence type="ECO:0000313" key="2">
    <source>
        <dbReference type="Proteomes" id="UP000398619"/>
    </source>
</evidence>
<dbReference type="EMBL" id="CABHNM010000019">
    <property type="protein sequence ID" value="VUW96040.1"/>
    <property type="molecule type" value="Genomic_DNA"/>
</dbReference>
<protein>
    <submittedName>
        <fullName evidence="1">Uncharacterized protein</fullName>
    </submittedName>
</protein>
<sequence>MNENGNQSPEWSSRFGYIMVAAGAAIGRHSASDTVICFEGINKK</sequence>
<evidence type="ECO:0000313" key="1">
    <source>
        <dbReference type="EMBL" id="VUW96040.1"/>
    </source>
</evidence>
<name>A0A564SNM2_9FIRM</name>
<reference evidence="1 2" key="1">
    <citation type="submission" date="2019-07" db="EMBL/GenBank/DDBJ databases">
        <authorList>
            <person name="Hibberd C M."/>
            <person name="Gehrig L. J."/>
            <person name="Chang H.-W."/>
            <person name="Venkatesh S."/>
        </authorList>
    </citation>
    <scope>NUCLEOTIDE SEQUENCE [LARGE SCALE GENOMIC DNA]</scope>
    <source>
        <strain evidence="1">Dorea_longicatena_SSTS_Bg7063</strain>
    </source>
</reference>
<dbReference type="Proteomes" id="UP000398619">
    <property type="component" value="Unassembled WGS sequence"/>
</dbReference>
<dbReference type="AlphaFoldDB" id="A0A564SNM2"/>
<proteinExistence type="predicted"/>